<feature type="transmembrane region" description="Helical" evidence="7">
    <location>
        <begin position="445"/>
        <end position="463"/>
    </location>
</feature>
<feature type="region of interest" description="Disordered" evidence="6">
    <location>
        <begin position="1"/>
        <end position="32"/>
    </location>
</feature>
<dbReference type="AlphaFoldDB" id="A0AA39CPU6"/>
<keyword evidence="2" id="KW-0813">Transport</keyword>
<dbReference type="Proteomes" id="UP001172673">
    <property type="component" value="Unassembled WGS sequence"/>
</dbReference>
<dbReference type="GO" id="GO:0016020">
    <property type="term" value="C:membrane"/>
    <property type="evidence" value="ECO:0007669"/>
    <property type="project" value="UniProtKB-SubCell"/>
</dbReference>
<dbReference type="Gene3D" id="1.20.1250.20">
    <property type="entry name" value="MFS general substrate transporter like domains"/>
    <property type="match status" value="1"/>
</dbReference>
<dbReference type="Pfam" id="PF07690">
    <property type="entry name" value="MFS_1"/>
    <property type="match status" value="1"/>
</dbReference>
<keyword evidence="4 7" id="KW-1133">Transmembrane helix</keyword>
<gene>
    <name evidence="9" type="primary">FGR2_1</name>
    <name evidence="9" type="ORF">H2200_001652</name>
</gene>
<dbReference type="GO" id="GO:0022857">
    <property type="term" value="F:transmembrane transporter activity"/>
    <property type="evidence" value="ECO:0007669"/>
    <property type="project" value="InterPro"/>
</dbReference>
<keyword evidence="10" id="KW-1185">Reference proteome</keyword>
<feature type="transmembrane region" description="Helical" evidence="7">
    <location>
        <begin position="256"/>
        <end position="275"/>
    </location>
</feature>
<dbReference type="PROSITE" id="PS50850">
    <property type="entry name" value="MFS"/>
    <property type="match status" value="1"/>
</dbReference>
<dbReference type="PANTHER" id="PTHR23511:SF4">
    <property type="entry name" value="MAJOR FACILITATOR SUPERFAMILY (MFS) PROFILE DOMAIN-CONTAINING PROTEIN"/>
    <property type="match status" value="1"/>
</dbReference>
<dbReference type="InterPro" id="IPR020846">
    <property type="entry name" value="MFS_dom"/>
</dbReference>
<feature type="transmembrane region" description="Helical" evidence="7">
    <location>
        <begin position="176"/>
        <end position="203"/>
    </location>
</feature>
<dbReference type="PANTHER" id="PTHR23511">
    <property type="entry name" value="SYNAPTIC VESICLE GLYCOPROTEIN 2"/>
    <property type="match status" value="1"/>
</dbReference>
<evidence type="ECO:0000256" key="7">
    <source>
        <dbReference type="SAM" id="Phobius"/>
    </source>
</evidence>
<comment type="subcellular location">
    <subcellularLocation>
        <location evidence="1">Membrane</location>
        <topology evidence="1">Multi-pass membrane protein</topology>
    </subcellularLocation>
</comment>
<feature type="domain" description="Major facilitator superfamily (MFS) profile" evidence="8">
    <location>
        <begin position="86"/>
        <end position="555"/>
    </location>
</feature>
<feature type="transmembrane region" description="Helical" evidence="7">
    <location>
        <begin position="470"/>
        <end position="490"/>
    </location>
</feature>
<feature type="transmembrane region" description="Helical" evidence="7">
    <location>
        <begin position="210"/>
        <end position="233"/>
    </location>
</feature>
<dbReference type="CDD" id="cd17316">
    <property type="entry name" value="MFS_SV2_like"/>
    <property type="match status" value="1"/>
</dbReference>
<evidence type="ECO:0000313" key="9">
    <source>
        <dbReference type="EMBL" id="KAJ9615577.1"/>
    </source>
</evidence>
<keyword evidence="5 7" id="KW-0472">Membrane</keyword>
<reference evidence="9" key="1">
    <citation type="submission" date="2022-10" db="EMBL/GenBank/DDBJ databases">
        <title>Culturing micro-colonial fungi from biological soil crusts in the Mojave desert and describing Neophaeococcomyces mojavensis, and introducing the new genera and species Taxawa tesnikishii.</title>
        <authorList>
            <person name="Kurbessoian T."/>
            <person name="Stajich J.E."/>
        </authorList>
    </citation>
    <scope>NUCLEOTIDE SEQUENCE</scope>
    <source>
        <strain evidence="9">TK_41</strain>
    </source>
</reference>
<feature type="transmembrane region" description="Helical" evidence="7">
    <location>
        <begin position="122"/>
        <end position="143"/>
    </location>
</feature>
<organism evidence="9 10">
    <name type="scientific">Cladophialophora chaetospira</name>
    <dbReference type="NCBI Taxonomy" id="386627"/>
    <lineage>
        <taxon>Eukaryota</taxon>
        <taxon>Fungi</taxon>
        <taxon>Dikarya</taxon>
        <taxon>Ascomycota</taxon>
        <taxon>Pezizomycotina</taxon>
        <taxon>Eurotiomycetes</taxon>
        <taxon>Chaetothyriomycetidae</taxon>
        <taxon>Chaetothyriales</taxon>
        <taxon>Herpotrichiellaceae</taxon>
        <taxon>Cladophialophora</taxon>
    </lineage>
</organism>
<evidence type="ECO:0000256" key="2">
    <source>
        <dbReference type="ARBA" id="ARBA00022448"/>
    </source>
</evidence>
<evidence type="ECO:0000256" key="5">
    <source>
        <dbReference type="ARBA" id="ARBA00023136"/>
    </source>
</evidence>
<accession>A0AA39CPU6</accession>
<dbReference type="EMBL" id="JAPDRK010000002">
    <property type="protein sequence ID" value="KAJ9615577.1"/>
    <property type="molecule type" value="Genomic_DNA"/>
</dbReference>
<feature type="transmembrane region" description="Helical" evidence="7">
    <location>
        <begin position="89"/>
        <end position="110"/>
    </location>
</feature>
<sequence>MSEPYPTKEVYETHGDSKPPPTYTNEGHHQPHSFSERVRNSISVQSLDANTVEGQIFSMNDVDPALDKKMRLVNNAIDEIGWTGMHLKLFFLNGFGYAADSLILLLQSVTSGQAALEFAPSFHNGLTVAAYCGMLIGALFWGLSADVVGRRFAFNVSLFSCSIFAIAAGASPNWYALGAFTALAAFGSGGNLILDTTVFLEYLPGDKQWLLTLMACWWGLAPVVAAAFAWPFLSQSRWICTSHATCTYDNNMGWRYVWYSNGALVMVLSVLRVTVIRLKETPKFLLAKGQDQAVVDTFQSIAAKYNRPCSLTFEQLDACGPIQSTFGKSRYGFGELLAHLRGLFQTKKLGISTSLIWLSWTLIGRDNKANPLNASNQNAHNNTGLAYPLFYVFLPQFLASRGASTGQSGPYYTWRNYLITNTVGIFGPVAAGFLCNWKLLGRRYTMVIGALCSMAFFFAYTAVRTPEQNIAFTCMIYFFVNIYYGTLYAYTPESLPSAHRATGNGIAVGCNRIMGLVSAFVAEYSDTSTSAPIYICAVLYIVMAIVAIIMPFEPYGKRSM</sequence>
<evidence type="ECO:0000256" key="4">
    <source>
        <dbReference type="ARBA" id="ARBA00022989"/>
    </source>
</evidence>
<feature type="transmembrane region" description="Helical" evidence="7">
    <location>
        <begin position="152"/>
        <end position="170"/>
    </location>
</feature>
<evidence type="ECO:0000256" key="6">
    <source>
        <dbReference type="SAM" id="MobiDB-lite"/>
    </source>
</evidence>
<keyword evidence="3 7" id="KW-0812">Transmembrane</keyword>
<feature type="transmembrane region" description="Helical" evidence="7">
    <location>
        <begin position="417"/>
        <end position="439"/>
    </location>
</feature>
<feature type="transmembrane region" description="Helical" evidence="7">
    <location>
        <begin position="531"/>
        <end position="552"/>
    </location>
</feature>
<protein>
    <submittedName>
        <fullName evidence="9">Major Facilitator Super</fullName>
    </submittedName>
</protein>
<evidence type="ECO:0000259" key="8">
    <source>
        <dbReference type="PROSITE" id="PS50850"/>
    </source>
</evidence>
<dbReference type="InterPro" id="IPR011701">
    <property type="entry name" value="MFS"/>
</dbReference>
<comment type="caution">
    <text evidence="9">The sequence shown here is derived from an EMBL/GenBank/DDBJ whole genome shotgun (WGS) entry which is preliminary data.</text>
</comment>
<evidence type="ECO:0000256" key="3">
    <source>
        <dbReference type="ARBA" id="ARBA00022692"/>
    </source>
</evidence>
<proteinExistence type="predicted"/>
<evidence type="ECO:0000313" key="10">
    <source>
        <dbReference type="Proteomes" id="UP001172673"/>
    </source>
</evidence>
<name>A0AA39CPU6_9EURO</name>
<dbReference type="InterPro" id="IPR036259">
    <property type="entry name" value="MFS_trans_sf"/>
</dbReference>
<dbReference type="SUPFAM" id="SSF103473">
    <property type="entry name" value="MFS general substrate transporter"/>
    <property type="match status" value="1"/>
</dbReference>
<evidence type="ECO:0000256" key="1">
    <source>
        <dbReference type="ARBA" id="ARBA00004141"/>
    </source>
</evidence>